<accession>A0A520MRX0</accession>
<feature type="signal peptide" evidence="1">
    <location>
        <begin position="1"/>
        <end position="18"/>
    </location>
</feature>
<evidence type="ECO:0000313" key="2">
    <source>
        <dbReference type="EMBL" id="RZO23964.1"/>
    </source>
</evidence>
<dbReference type="AlphaFoldDB" id="A0A520MRX0"/>
<sequence>MKKLIFILVCLMSFSAKADMDKVCYVDNQNSPYKFINENCRRNNILVWNSVSYEEQHFHISDYCRFDRNVERTKTGFTCVLYSNVAREHLHQD</sequence>
<evidence type="ECO:0000256" key="1">
    <source>
        <dbReference type="SAM" id="SignalP"/>
    </source>
</evidence>
<organism evidence="2 3">
    <name type="scientific">SAR86 cluster bacterium</name>
    <dbReference type="NCBI Taxonomy" id="2030880"/>
    <lineage>
        <taxon>Bacteria</taxon>
        <taxon>Pseudomonadati</taxon>
        <taxon>Pseudomonadota</taxon>
        <taxon>Gammaproteobacteria</taxon>
        <taxon>SAR86 cluster</taxon>
    </lineage>
</organism>
<protein>
    <submittedName>
        <fullName evidence="2">Uncharacterized protein</fullName>
    </submittedName>
</protein>
<dbReference type="EMBL" id="SHBL01000018">
    <property type="protein sequence ID" value="RZO23964.1"/>
    <property type="molecule type" value="Genomic_DNA"/>
</dbReference>
<evidence type="ECO:0000313" key="3">
    <source>
        <dbReference type="Proteomes" id="UP000320146"/>
    </source>
</evidence>
<gene>
    <name evidence="2" type="ORF">EVA99_02670</name>
</gene>
<reference evidence="2 3" key="1">
    <citation type="submission" date="2019-02" db="EMBL/GenBank/DDBJ databases">
        <title>Prokaryotic population dynamics and viral predation in marine succession experiment using metagenomics: the confinement effect.</title>
        <authorList>
            <person name="Haro-Moreno J.M."/>
            <person name="Rodriguez-Valera F."/>
            <person name="Lopez-Perez M."/>
        </authorList>
    </citation>
    <scope>NUCLEOTIDE SEQUENCE [LARGE SCALE GENOMIC DNA]</scope>
    <source>
        <strain evidence="2">MED-G166</strain>
    </source>
</reference>
<proteinExistence type="predicted"/>
<name>A0A520MRX0_9GAMM</name>
<keyword evidence="1" id="KW-0732">Signal</keyword>
<comment type="caution">
    <text evidence="2">The sequence shown here is derived from an EMBL/GenBank/DDBJ whole genome shotgun (WGS) entry which is preliminary data.</text>
</comment>
<dbReference type="Proteomes" id="UP000320146">
    <property type="component" value="Unassembled WGS sequence"/>
</dbReference>
<feature type="chain" id="PRO_5022173956" evidence="1">
    <location>
        <begin position="19"/>
        <end position="93"/>
    </location>
</feature>